<dbReference type="PANTHER" id="PTHR33050">
    <property type="entry name" value="REVERSE TRANSCRIPTASE DOMAIN-CONTAINING PROTEIN"/>
    <property type="match status" value="1"/>
</dbReference>
<dbReference type="SUPFAM" id="SSF56672">
    <property type="entry name" value="DNA/RNA polymerases"/>
    <property type="match status" value="1"/>
</dbReference>
<proteinExistence type="predicted"/>
<dbReference type="EMBL" id="OB796193">
    <property type="protein sequence ID" value="CAD7433176.1"/>
    <property type="molecule type" value="Genomic_DNA"/>
</dbReference>
<evidence type="ECO:0000313" key="2">
    <source>
        <dbReference type="EMBL" id="CAD7433176.1"/>
    </source>
</evidence>
<gene>
    <name evidence="2" type="ORF">TMSB3V08_LOCUS9860</name>
</gene>
<dbReference type="InterPro" id="IPR052055">
    <property type="entry name" value="Hepadnavirus_pol/RT"/>
</dbReference>
<accession>A0A7R9HSD8</accession>
<sequence>MAVCLSRMAGHLRTEVDRSTAGDKLTIVAKCNGCYGTRRPDTIRDSAPEDVIGDEDAEAGNEGIASPFPAMERELREIMIEQGTSHIPLSECNYGSQGVRPLKCIRWGNREWFRCIKDVSEGSQRHLGVYYNGVKYAMTRLPMGHSLSPSILQRVAKEAIQIVEENLQAVKGIAYLDDWMFYSPDESQLTQIPELLEDLGFTINNEKSSSEASQNISYLGLEVDTPAHLKIKAWVQRLRYPAKINQAEVTAGLLALRWQHQRRPEPENPTRLGVDNTTALNCIPTGRGLIFNFDNIRNLHLFILSLPRNIAGPERLHRKSQTILALLSTLHLTRWSHVINWPKFDVWVEWLVALDPLEPREVERNTEEGVQFSVSLLLLWKQATPVPKLGVGGMSEYVLAYFPWF</sequence>
<dbReference type="InterPro" id="IPR043502">
    <property type="entry name" value="DNA/RNA_pol_sf"/>
</dbReference>
<dbReference type="Gene3D" id="3.30.70.270">
    <property type="match status" value="1"/>
</dbReference>
<dbReference type="PROSITE" id="PS50878">
    <property type="entry name" value="RT_POL"/>
    <property type="match status" value="1"/>
</dbReference>
<organism evidence="2">
    <name type="scientific">Timema monikensis</name>
    <dbReference type="NCBI Taxonomy" id="170555"/>
    <lineage>
        <taxon>Eukaryota</taxon>
        <taxon>Metazoa</taxon>
        <taxon>Ecdysozoa</taxon>
        <taxon>Arthropoda</taxon>
        <taxon>Hexapoda</taxon>
        <taxon>Insecta</taxon>
        <taxon>Pterygota</taxon>
        <taxon>Neoptera</taxon>
        <taxon>Polyneoptera</taxon>
        <taxon>Phasmatodea</taxon>
        <taxon>Timematodea</taxon>
        <taxon>Timematoidea</taxon>
        <taxon>Timematidae</taxon>
        <taxon>Timema</taxon>
    </lineage>
</organism>
<evidence type="ECO:0000259" key="1">
    <source>
        <dbReference type="PROSITE" id="PS50878"/>
    </source>
</evidence>
<reference evidence="2" key="1">
    <citation type="submission" date="2020-11" db="EMBL/GenBank/DDBJ databases">
        <authorList>
            <person name="Tran Van P."/>
        </authorList>
    </citation>
    <scope>NUCLEOTIDE SEQUENCE</scope>
</reference>
<dbReference type="Gene3D" id="3.10.10.10">
    <property type="entry name" value="HIV Type 1 Reverse Transcriptase, subunit A, domain 1"/>
    <property type="match status" value="1"/>
</dbReference>
<protein>
    <recommendedName>
        <fullName evidence="1">Reverse transcriptase domain-containing protein</fullName>
    </recommendedName>
</protein>
<name>A0A7R9HSD8_9NEOP</name>
<dbReference type="GO" id="GO:0071897">
    <property type="term" value="P:DNA biosynthetic process"/>
    <property type="evidence" value="ECO:0007669"/>
    <property type="project" value="UniProtKB-ARBA"/>
</dbReference>
<dbReference type="AlphaFoldDB" id="A0A7R9HSD8"/>
<dbReference type="Pfam" id="PF00078">
    <property type="entry name" value="RVT_1"/>
    <property type="match status" value="1"/>
</dbReference>
<dbReference type="InterPro" id="IPR000477">
    <property type="entry name" value="RT_dom"/>
</dbReference>
<feature type="domain" description="Reverse transcriptase" evidence="1">
    <location>
        <begin position="1"/>
        <end position="223"/>
    </location>
</feature>
<dbReference type="PANTHER" id="PTHR33050:SF7">
    <property type="entry name" value="RIBONUCLEASE H"/>
    <property type="match status" value="1"/>
</dbReference>
<dbReference type="InterPro" id="IPR043128">
    <property type="entry name" value="Rev_trsase/Diguanyl_cyclase"/>
</dbReference>